<protein>
    <submittedName>
        <fullName evidence="4">N-acetyltransferase</fullName>
    </submittedName>
</protein>
<feature type="domain" description="N-acetyltransferase" evidence="3">
    <location>
        <begin position="7"/>
        <end position="155"/>
    </location>
</feature>
<dbReference type="PANTHER" id="PTHR43877:SF2">
    <property type="entry name" value="AMINOALKYLPHOSPHONATE N-ACETYLTRANSFERASE-RELATED"/>
    <property type="match status" value="1"/>
</dbReference>
<dbReference type="Proteomes" id="UP000598174">
    <property type="component" value="Unassembled WGS sequence"/>
</dbReference>
<evidence type="ECO:0000313" key="5">
    <source>
        <dbReference type="Proteomes" id="UP000598174"/>
    </source>
</evidence>
<proteinExistence type="predicted"/>
<accession>A0A919J5X2</accession>
<keyword evidence="1" id="KW-0808">Transferase</keyword>
<dbReference type="InterPro" id="IPR016181">
    <property type="entry name" value="Acyl_CoA_acyltransferase"/>
</dbReference>
<dbReference type="PANTHER" id="PTHR43877">
    <property type="entry name" value="AMINOALKYLPHOSPHONATE N-ACETYLTRANSFERASE-RELATED-RELATED"/>
    <property type="match status" value="1"/>
</dbReference>
<dbReference type="GO" id="GO:0016747">
    <property type="term" value="F:acyltransferase activity, transferring groups other than amino-acyl groups"/>
    <property type="evidence" value="ECO:0007669"/>
    <property type="project" value="InterPro"/>
</dbReference>
<dbReference type="Gene3D" id="3.40.630.30">
    <property type="match status" value="1"/>
</dbReference>
<dbReference type="RefSeq" id="WP_203817728.1">
    <property type="nucleotide sequence ID" value="NZ_BAAABP010000028.1"/>
</dbReference>
<evidence type="ECO:0000256" key="1">
    <source>
        <dbReference type="ARBA" id="ARBA00022679"/>
    </source>
</evidence>
<dbReference type="SUPFAM" id="SSF55729">
    <property type="entry name" value="Acyl-CoA N-acyltransferases (Nat)"/>
    <property type="match status" value="1"/>
</dbReference>
<name>A0A919J5X2_9ACTN</name>
<organism evidence="4 5">
    <name type="scientific">Paractinoplanes ferrugineus</name>
    <dbReference type="NCBI Taxonomy" id="113564"/>
    <lineage>
        <taxon>Bacteria</taxon>
        <taxon>Bacillati</taxon>
        <taxon>Actinomycetota</taxon>
        <taxon>Actinomycetes</taxon>
        <taxon>Micromonosporales</taxon>
        <taxon>Micromonosporaceae</taxon>
        <taxon>Paractinoplanes</taxon>
    </lineage>
</organism>
<keyword evidence="5" id="KW-1185">Reference proteome</keyword>
<evidence type="ECO:0000313" key="4">
    <source>
        <dbReference type="EMBL" id="GIE11181.1"/>
    </source>
</evidence>
<dbReference type="CDD" id="cd04301">
    <property type="entry name" value="NAT_SF"/>
    <property type="match status" value="1"/>
</dbReference>
<dbReference type="EMBL" id="BOMM01000023">
    <property type="protein sequence ID" value="GIE11181.1"/>
    <property type="molecule type" value="Genomic_DNA"/>
</dbReference>
<keyword evidence="2" id="KW-0012">Acyltransferase</keyword>
<dbReference type="AlphaFoldDB" id="A0A919J5X2"/>
<dbReference type="InterPro" id="IPR050832">
    <property type="entry name" value="Bact_Acetyltransf"/>
</dbReference>
<sequence length="155" mass="17058">MTATAIATARRLTGADDLLFRETSELFDEYRQYYGANPAPAAVAEWMHEQIMSERARIYVAGTGIEAQGICSIAVVPAALTLRTAWLVRDLYVTPEARAQGVARALLELVAHDARRNGAHRVSLQTETANTRAIELYARNGYSVLTDVALMEHPL</sequence>
<dbReference type="PROSITE" id="PS51186">
    <property type="entry name" value="GNAT"/>
    <property type="match status" value="1"/>
</dbReference>
<dbReference type="Pfam" id="PF00583">
    <property type="entry name" value="Acetyltransf_1"/>
    <property type="match status" value="1"/>
</dbReference>
<dbReference type="InterPro" id="IPR000182">
    <property type="entry name" value="GNAT_dom"/>
</dbReference>
<gene>
    <name evidence="4" type="ORF">Afe05nite_30210</name>
</gene>
<reference evidence="4" key="1">
    <citation type="submission" date="2021-01" db="EMBL/GenBank/DDBJ databases">
        <title>Whole genome shotgun sequence of Actinoplanes ferrugineus NBRC 15555.</title>
        <authorList>
            <person name="Komaki H."/>
            <person name="Tamura T."/>
        </authorList>
    </citation>
    <scope>NUCLEOTIDE SEQUENCE</scope>
    <source>
        <strain evidence="4">NBRC 15555</strain>
    </source>
</reference>
<evidence type="ECO:0000256" key="2">
    <source>
        <dbReference type="ARBA" id="ARBA00023315"/>
    </source>
</evidence>
<evidence type="ECO:0000259" key="3">
    <source>
        <dbReference type="PROSITE" id="PS51186"/>
    </source>
</evidence>
<comment type="caution">
    <text evidence="4">The sequence shown here is derived from an EMBL/GenBank/DDBJ whole genome shotgun (WGS) entry which is preliminary data.</text>
</comment>